<dbReference type="PANTHER" id="PTHR43303">
    <property type="entry name" value="NADPH DEHYDROGENASE C23G7.10C-RELATED"/>
    <property type="match status" value="1"/>
</dbReference>
<keyword evidence="4" id="KW-0521">NADP</keyword>
<proteinExistence type="predicted"/>
<dbReference type="InterPro" id="IPR044152">
    <property type="entry name" value="YqjM-like"/>
</dbReference>
<gene>
    <name evidence="7" type="ORF">HIJ39_01125</name>
</gene>
<dbReference type="AlphaFoldDB" id="A0A7Y0Q0F1"/>
<keyword evidence="3" id="KW-0288">FMN</keyword>
<dbReference type="PANTHER" id="PTHR43303:SF4">
    <property type="entry name" value="NADPH DEHYDROGENASE C23G7.10C-RELATED"/>
    <property type="match status" value="1"/>
</dbReference>
<reference evidence="7 8" key="1">
    <citation type="submission" date="2020-04" db="EMBL/GenBank/DDBJ databases">
        <authorList>
            <person name="Zhang R."/>
            <person name="Schippers A."/>
        </authorList>
    </citation>
    <scope>NUCLEOTIDE SEQUENCE [LARGE SCALE GENOMIC DNA]</scope>
    <source>
        <strain evidence="7 8">DSM 109850</strain>
    </source>
</reference>
<evidence type="ECO:0000313" key="7">
    <source>
        <dbReference type="EMBL" id="NMP20958.1"/>
    </source>
</evidence>
<dbReference type="InterPro" id="IPR001155">
    <property type="entry name" value="OxRdtase_FMN_N"/>
</dbReference>
<dbReference type="GO" id="GO:0050661">
    <property type="term" value="F:NADP binding"/>
    <property type="evidence" value="ECO:0007669"/>
    <property type="project" value="InterPro"/>
</dbReference>
<evidence type="ECO:0000256" key="2">
    <source>
        <dbReference type="ARBA" id="ARBA00022630"/>
    </source>
</evidence>
<feature type="domain" description="NADH:flavin oxidoreductase/NADH oxidase N-terminal" evidence="6">
    <location>
        <begin position="4"/>
        <end position="320"/>
    </location>
</feature>
<dbReference type="EMBL" id="JABBVZ010000002">
    <property type="protein sequence ID" value="NMP20958.1"/>
    <property type="molecule type" value="Genomic_DNA"/>
</dbReference>
<dbReference type="GO" id="GO:0010181">
    <property type="term" value="F:FMN binding"/>
    <property type="evidence" value="ECO:0007669"/>
    <property type="project" value="InterPro"/>
</dbReference>
<keyword evidence="5" id="KW-0560">Oxidoreductase</keyword>
<dbReference type="Gene3D" id="3.20.20.70">
    <property type="entry name" value="Aldolase class I"/>
    <property type="match status" value="1"/>
</dbReference>
<accession>A0A7Y0Q0F1</accession>
<evidence type="ECO:0000313" key="8">
    <source>
        <dbReference type="Proteomes" id="UP000533476"/>
    </source>
</evidence>
<evidence type="ECO:0000256" key="5">
    <source>
        <dbReference type="ARBA" id="ARBA00023002"/>
    </source>
</evidence>
<keyword evidence="8" id="KW-1185">Reference proteome</keyword>
<dbReference type="RefSeq" id="WP_169095814.1">
    <property type="nucleotide sequence ID" value="NZ_JABBVZ010000002.1"/>
</dbReference>
<sequence length="346" mass="38935">MAGLFDRFALNGLEIKNRVMMSPMCQYSVWAKDGAPNEWHYVHYISRAVGGVGLVMMEMTDVVPDGRITVYDLGIWDDAQIPAFRRIVDQVHSYGAKIGIQLAHAGRKAESPELQPEAPSPIAFSDKYRVPRELSRDDIRRLVDAFREGARRALEAGVDTLELHGAHGYLIHQFMSPLSNHRTDEYGEPTRFGVEVIEAVKSVMPSGMPLLMRLSATEYTDQGYSFADLLEMARIYRDHGVDMFDVSTGGNAVVHIHDYPGYQLPYAAELKKALNVPVITVGRMESFDLAQAALERGEADMVAIARGLLRDPYWANAAALHFEQHVQVPQEYYRAFPRWFTTGESR</sequence>
<comment type="cofactor">
    <cofactor evidence="1">
        <name>FMN</name>
        <dbReference type="ChEBI" id="CHEBI:58210"/>
    </cofactor>
</comment>
<evidence type="ECO:0000256" key="3">
    <source>
        <dbReference type="ARBA" id="ARBA00022643"/>
    </source>
</evidence>
<dbReference type="Proteomes" id="UP000533476">
    <property type="component" value="Unassembled WGS sequence"/>
</dbReference>
<evidence type="ECO:0000256" key="4">
    <source>
        <dbReference type="ARBA" id="ARBA00022857"/>
    </source>
</evidence>
<dbReference type="Pfam" id="PF00724">
    <property type="entry name" value="Oxidored_FMN"/>
    <property type="match status" value="1"/>
</dbReference>
<organism evidence="7 8">
    <name type="scientific">Sulfobacillus harzensis</name>
    <dbReference type="NCBI Taxonomy" id="2729629"/>
    <lineage>
        <taxon>Bacteria</taxon>
        <taxon>Bacillati</taxon>
        <taxon>Bacillota</taxon>
        <taxon>Clostridia</taxon>
        <taxon>Eubacteriales</taxon>
        <taxon>Clostridiales Family XVII. Incertae Sedis</taxon>
        <taxon>Sulfobacillus</taxon>
    </lineage>
</organism>
<dbReference type="GO" id="GO:0003959">
    <property type="term" value="F:NADPH dehydrogenase activity"/>
    <property type="evidence" value="ECO:0007669"/>
    <property type="project" value="InterPro"/>
</dbReference>
<dbReference type="CDD" id="cd02932">
    <property type="entry name" value="OYE_YqiM_FMN"/>
    <property type="match status" value="1"/>
</dbReference>
<protein>
    <submittedName>
        <fullName evidence="7">NADH:flavin oxidoreductase/NADH oxidase</fullName>
    </submittedName>
</protein>
<name>A0A7Y0Q0F1_9FIRM</name>
<dbReference type="InterPro" id="IPR013785">
    <property type="entry name" value="Aldolase_TIM"/>
</dbReference>
<evidence type="ECO:0000259" key="6">
    <source>
        <dbReference type="Pfam" id="PF00724"/>
    </source>
</evidence>
<evidence type="ECO:0000256" key="1">
    <source>
        <dbReference type="ARBA" id="ARBA00001917"/>
    </source>
</evidence>
<keyword evidence="2" id="KW-0285">Flavoprotein</keyword>
<comment type="caution">
    <text evidence="7">The sequence shown here is derived from an EMBL/GenBank/DDBJ whole genome shotgun (WGS) entry which is preliminary data.</text>
</comment>
<dbReference type="SUPFAM" id="SSF51395">
    <property type="entry name" value="FMN-linked oxidoreductases"/>
    <property type="match status" value="1"/>
</dbReference>